<organism evidence="1 2">
    <name type="scientific">Laetiporus sulphureus 93-53</name>
    <dbReference type="NCBI Taxonomy" id="1314785"/>
    <lineage>
        <taxon>Eukaryota</taxon>
        <taxon>Fungi</taxon>
        <taxon>Dikarya</taxon>
        <taxon>Basidiomycota</taxon>
        <taxon>Agaricomycotina</taxon>
        <taxon>Agaricomycetes</taxon>
        <taxon>Polyporales</taxon>
        <taxon>Laetiporus</taxon>
    </lineage>
</organism>
<accession>A0A165GW19</accession>
<dbReference type="InParanoid" id="A0A165GW19"/>
<keyword evidence="2" id="KW-1185">Reference proteome</keyword>
<reference evidence="1 2" key="1">
    <citation type="journal article" date="2016" name="Mol. Biol. Evol.">
        <title>Comparative Genomics of Early-Diverging Mushroom-Forming Fungi Provides Insights into the Origins of Lignocellulose Decay Capabilities.</title>
        <authorList>
            <person name="Nagy L.G."/>
            <person name="Riley R."/>
            <person name="Tritt A."/>
            <person name="Adam C."/>
            <person name="Daum C."/>
            <person name="Floudas D."/>
            <person name="Sun H."/>
            <person name="Yadav J.S."/>
            <person name="Pangilinan J."/>
            <person name="Larsson K.H."/>
            <person name="Matsuura K."/>
            <person name="Barry K."/>
            <person name="Labutti K."/>
            <person name="Kuo R."/>
            <person name="Ohm R.A."/>
            <person name="Bhattacharya S.S."/>
            <person name="Shirouzu T."/>
            <person name="Yoshinaga Y."/>
            <person name="Martin F.M."/>
            <person name="Grigoriev I.V."/>
            <person name="Hibbett D.S."/>
        </authorList>
    </citation>
    <scope>NUCLEOTIDE SEQUENCE [LARGE SCALE GENOMIC DNA]</scope>
    <source>
        <strain evidence="1 2">93-53</strain>
    </source>
</reference>
<evidence type="ECO:0000313" key="1">
    <source>
        <dbReference type="EMBL" id="KZT10903.1"/>
    </source>
</evidence>
<sequence length="150" mass="16554">MLSLNTSPNDSVLGINLSMASLPYNSPHWDRGHRLGSNFECPLIHQCVTLNSAYCVRHRGLCDVGLVLSTRTYSCDKVQEPSVRNIPPQAYALILRTSCSANISASMQHHAPVDCVRLCSSTSRNTAEIKHPTEYKGGLLLPRKNVPQRP</sequence>
<evidence type="ECO:0000313" key="2">
    <source>
        <dbReference type="Proteomes" id="UP000076871"/>
    </source>
</evidence>
<name>A0A165GW19_9APHY</name>
<dbReference type="AlphaFoldDB" id="A0A165GW19"/>
<dbReference type="Proteomes" id="UP000076871">
    <property type="component" value="Unassembled WGS sequence"/>
</dbReference>
<protein>
    <submittedName>
        <fullName evidence="1">Uncharacterized protein</fullName>
    </submittedName>
</protein>
<proteinExistence type="predicted"/>
<dbReference type="RefSeq" id="XP_040768643.1">
    <property type="nucleotide sequence ID" value="XM_040902144.1"/>
</dbReference>
<gene>
    <name evidence="1" type="ORF">LAESUDRAFT_354422</name>
</gene>
<dbReference type="GeneID" id="63819175"/>
<dbReference type="EMBL" id="KV427608">
    <property type="protein sequence ID" value="KZT10903.1"/>
    <property type="molecule type" value="Genomic_DNA"/>
</dbReference>